<dbReference type="PANTHER" id="PTHR33909:SF1">
    <property type="entry name" value="SEC TRANSLOCON ACCESSORY COMPLEX SUBUNIT YAJC"/>
    <property type="match status" value="1"/>
</dbReference>
<evidence type="ECO:0000256" key="7">
    <source>
        <dbReference type="ARBA" id="ARBA00022927"/>
    </source>
</evidence>
<comment type="caution">
    <text evidence="12">The sequence shown here is derived from an EMBL/GenBank/DDBJ whole genome shotgun (WGS) entry which is preliminary data.</text>
</comment>
<dbReference type="InterPro" id="IPR003849">
    <property type="entry name" value="Preprotein_translocase_YajC"/>
</dbReference>
<dbReference type="Pfam" id="PF02699">
    <property type="entry name" value="YajC"/>
    <property type="match status" value="1"/>
</dbReference>
<evidence type="ECO:0000256" key="8">
    <source>
        <dbReference type="ARBA" id="ARBA00022989"/>
    </source>
</evidence>
<sequence length="112" mass="12384">MESLAYAAEAQQGGGPFGPLGGMFVPLILMFVVFYFLLIRPQSKKQRQHQEMLKSLKKGDKVITTGGLYGVVVKVSDKDVIVEVAEKVNLRFTLGAIATVREREEVGKRAEE</sequence>
<dbReference type="PANTHER" id="PTHR33909">
    <property type="entry name" value="SEC TRANSLOCON ACCESSORY COMPLEX SUBUNIT YAJC"/>
    <property type="match status" value="1"/>
</dbReference>
<dbReference type="GO" id="GO:0015031">
    <property type="term" value="P:protein transport"/>
    <property type="evidence" value="ECO:0007669"/>
    <property type="project" value="UniProtKB-KW"/>
</dbReference>
<proteinExistence type="inferred from homology"/>
<keyword evidence="10 11" id="KW-0472">Membrane</keyword>
<gene>
    <name evidence="12" type="primary">yajC</name>
    <name evidence="12" type="ORF">C4532_03655</name>
</gene>
<keyword evidence="4" id="KW-0813">Transport</keyword>
<evidence type="ECO:0000256" key="5">
    <source>
        <dbReference type="ARBA" id="ARBA00022475"/>
    </source>
</evidence>
<dbReference type="AlphaFoldDB" id="A0A419F618"/>
<reference evidence="12 13" key="1">
    <citation type="journal article" date="2017" name="ISME J.">
        <title>Energy and carbon metabolisms in a deep terrestrial subsurface fluid microbial community.</title>
        <authorList>
            <person name="Momper L."/>
            <person name="Jungbluth S.P."/>
            <person name="Lee M.D."/>
            <person name="Amend J.P."/>
        </authorList>
    </citation>
    <scope>NUCLEOTIDE SEQUENCE [LARGE SCALE GENOMIC DNA]</scope>
    <source>
        <strain evidence="12">SURF_17</strain>
    </source>
</reference>
<evidence type="ECO:0000256" key="1">
    <source>
        <dbReference type="ARBA" id="ARBA00004162"/>
    </source>
</evidence>
<organism evidence="12 13">
    <name type="scientific">Candidatus Abyssobacteria bacterium SURF_17</name>
    <dbReference type="NCBI Taxonomy" id="2093361"/>
    <lineage>
        <taxon>Bacteria</taxon>
        <taxon>Pseudomonadati</taxon>
        <taxon>Candidatus Hydrogenedentota</taxon>
        <taxon>Candidatus Abyssobacteria</taxon>
    </lineage>
</organism>
<name>A0A419F618_9BACT</name>
<dbReference type="NCBIfam" id="TIGR00739">
    <property type="entry name" value="yajC"/>
    <property type="match status" value="1"/>
</dbReference>
<accession>A0A419F618</accession>
<keyword evidence="5" id="KW-1003">Cell membrane</keyword>
<evidence type="ECO:0000256" key="2">
    <source>
        <dbReference type="ARBA" id="ARBA00006742"/>
    </source>
</evidence>
<protein>
    <recommendedName>
        <fullName evidence="3">Sec translocon accessory complex subunit YajC</fullName>
    </recommendedName>
</protein>
<keyword evidence="7" id="KW-0653">Protein transport</keyword>
<dbReference type="Proteomes" id="UP000285961">
    <property type="component" value="Unassembled WGS sequence"/>
</dbReference>
<evidence type="ECO:0000256" key="4">
    <source>
        <dbReference type="ARBA" id="ARBA00022448"/>
    </source>
</evidence>
<comment type="similarity">
    <text evidence="2">Belongs to the YajC family.</text>
</comment>
<evidence type="ECO:0000256" key="9">
    <source>
        <dbReference type="ARBA" id="ARBA00023010"/>
    </source>
</evidence>
<evidence type="ECO:0000256" key="3">
    <source>
        <dbReference type="ARBA" id="ARBA00014962"/>
    </source>
</evidence>
<evidence type="ECO:0000256" key="10">
    <source>
        <dbReference type="ARBA" id="ARBA00023136"/>
    </source>
</evidence>
<evidence type="ECO:0000256" key="6">
    <source>
        <dbReference type="ARBA" id="ARBA00022692"/>
    </source>
</evidence>
<dbReference type="GO" id="GO:0005886">
    <property type="term" value="C:plasma membrane"/>
    <property type="evidence" value="ECO:0007669"/>
    <property type="project" value="UniProtKB-SubCell"/>
</dbReference>
<keyword evidence="9" id="KW-0811">Translocation</keyword>
<dbReference type="SMART" id="SM01323">
    <property type="entry name" value="YajC"/>
    <property type="match status" value="1"/>
</dbReference>
<keyword evidence="6 11" id="KW-0812">Transmembrane</keyword>
<comment type="subcellular location">
    <subcellularLocation>
        <location evidence="1">Cell membrane</location>
        <topology evidence="1">Single-pass membrane protein</topology>
    </subcellularLocation>
</comment>
<feature type="transmembrane region" description="Helical" evidence="11">
    <location>
        <begin position="20"/>
        <end position="39"/>
    </location>
</feature>
<evidence type="ECO:0000313" key="12">
    <source>
        <dbReference type="EMBL" id="RJP73930.1"/>
    </source>
</evidence>
<dbReference type="EMBL" id="QZKI01000022">
    <property type="protein sequence ID" value="RJP73930.1"/>
    <property type="molecule type" value="Genomic_DNA"/>
</dbReference>
<dbReference type="PRINTS" id="PR01853">
    <property type="entry name" value="YAJCTRNLCASE"/>
</dbReference>
<evidence type="ECO:0000313" key="13">
    <source>
        <dbReference type="Proteomes" id="UP000285961"/>
    </source>
</evidence>
<evidence type="ECO:0000256" key="11">
    <source>
        <dbReference type="SAM" id="Phobius"/>
    </source>
</evidence>
<keyword evidence="8 11" id="KW-1133">Transmembrane helix</keyword>